<keyword evidence="4" id="KW-1185">Reference proteome</keyword>
<organism evidence="3 4">
    <name type="scientific">Saccharothrix australiensis</name>
    <dbReference type="NCBI Taxonomy" id="2072"/>
    <lineage>
        <taxon>Bacteria</taxon>
        <taxon>Bacillati</taxon>
        <taxon>Actinomycetota</taxon>
        <taxon>Actinomycetes</taxon>
        <taxon>Pseudonocardiales</taxon>
        <taxon>Pseudonocardiaceae</taxon>
        <taxon>Saccharothrix</taxon>
    </lineage>
</organism>
<dbReference type="Proteomes" id="UP000282084">
    <property type="component" value="Unassembled WGS sequence"/>
</dbReference>
<dbReference type="PROSITE" id="PS50991">
    <property type="entry name" value="PYR_CT"/>
    <property type="match status" value="1"/>
</dbReference>
<dbReference type="InterPro" id="IPR013785">
    <property type="entry name" value="Aldolase_TIM"/>
</dbReference>
<protein>
    <submittedName>
        <fullName evidence="3">HMGL-like protein</fullName>
    </submittedName>
</protein>
<dbReference type="PANTHER" id="PTHR42880">
    <property type="entry name" value="HOMOCITRATE SYNTHASE"/>
    <property type="match status" value="1"/>
</dbReference>
<name>A0A495W382_9PSEU</name>
<evidence type="ECO:0000259" key="2">
    <source>
        <dbReference type="PROSITE" id="PS50991"/>
    </source>
</evidence>
<dbReference type="RefSeq" id="WP_121007739.1">
    <property type="nucleotide sequence ID" value="NZ_RBXO01000001.1"/>
</dbReference>
<reference evidence="3 4" key="1">
    <citation type="submission" date="2018-10" db="EMBL/GenBank/DDBJ databases">
        <title>Sequencing the genomes of 1000 actinobacteria strains.</title>
        <authorList>
            <person name="Klenk H.-P."/>
        </authorList>
    </citation>
    <scope>NUCLEOTIDE SEQUENCE [LARGE SCALE GENOMIC DNA]</scope>
    <source>
        <strain evidence="3 4">DSM 43800</strain>
    </source>
</reference>
<dbReference type="PANTHER" id="PTHR42880:SF1">
    <property type="entry name" value="ISOPROPYLMALATE_HOMOCITRATE_CITRAMALATE SYNTHASE FAMILY PROTEIN"/>
    <property type="match status" value="1"/>
</dbReference>
<keyword evidence="1" id="KW-0808">Transferase</keyword>
<dbReference type="Gene3D" id="3.20.20.70">
    <property type="entry name" value="Aldolase class I"/>
    <property type="match status" value="1"/>
</dbReference>
<dbReference type="GO" id="GO:0016740">
    <property type="term" value="F:transferase activity"/>
    <property type="evidence" value="ECO:0007669"/>
    <property type="project" value="UniProtKB-KW"/>
</dbReference>
<evidence type="ECO:0000313" key="4">
    <source>
        <dbReference type="Proteomes" id="UP000282084"/>
    </source>
</evidence>
<proteinExistence type="predicted"/>
<evidence type="ECO:0000313" key="3">
    <source>
        <dbReference type="EMBL" id="RKT56126.1"/>
    </source>
</evidence>
<dbReference type="InterPro" id="IPR000891">
    <property type="entry name" value="PYR_CT"/>
</dbReference>
<dbReference type="OrthoDB" id="7954579at2"/>
<dbReference type="EMBL" id="RBXO01000001">
    <property type="protein sequence ID" value="RKT56126.1"/>
    <property type="molecule type" value="Genomic_DNA"/>
</dbReference>
<dbReference type="SUPFAM" id="SSF51569">
    <property type="entry name" value="Aldolase"/>
    <property type="match status" value="1"/>
</dbReference>
<gene>
    <name evidence="3" type="ORF">C8E97_4815</name>
</gene>
<feature type="domain" description="Pyruvate carboxyltransferase" evidence="2">
    <location>
        <begin position="191"/>
        <end position="297"/>
    </location>
</feature>
<dbReference type="AlphaFoldDB" id="A0A495W382"/>
<dbReference type="Pfam" id="PF00682">
    <property type="entry name" value="HMGL-like"/>
    <property type="match status" value="1"/>
</dbReference>
<accession>A0A495W382</accession>
<evidence type="ECO:0000256" key="1">
    <source>
        <dbReference type="ARBA" id="ARBA00022679"/>
    </source>
</evidence>
<sequence length="355" mass="36410">MTAFDDAEVEAFRADIGRSRVPGAYSPGRWSVAAGNRDPAVVGALPARVRLRDTTMRALGALPLERAARSGFLRRLVASGVPEVVVPRADDSAEAVAAVKAERPDCAVLCPFVSTADEVEAARRAGYDGVQVPVPGFGPASAIYDPVEGGGVRTRAEVVARAAAVVARARARGLRVVAALMMVSYLTRDVLADTLAALAGADEVTLFDGPGALGPEAFADLVRATAAAGVPVGVHPHDTFGLAVACATASARAGAQVVEVSVNGYCGGPGNADLAATAAAFEVLYGVDTGVRLAHLTGLARAAAGLTGRPAARHQPVVGPDAFHWGDGDWVRRESEVDPLLHNCVEPGLFGNDRA</sequence>
<comment type="caution">
    <text evidence="3">The sequence shown here is derived from an EMBL/GenBank/DDBJ whole genome shotgun (WGS) entry which is preliminary data.</text>
</comment>